<evidence type="ECO:0000313" key="6">
    <source>
        <dbReference type="EMBL" id="MTI23348.1"/>
    </source>
</evidence>
<reference evidence="6 7" key="1">
    <citation type="submission" date="2019-02" db="EMBL/GenBank/DDBJ databases">
        <authorList>
            <person name="Goldberg S.R."/>
            <person name="Haltli B.A."/>
            <person name="Correa H."/>
            <person name="Russell K.G."/>
        </authorList>
    </citation>
    <scope>NUCLEOTIDE SEQUENCE [LARGE SCALE GENOMIC DNA]</scope>
    <source>
        <strain evidence="6 7">JCM 16186</strain>
    </source>
</reference>
<evidence type="ECO:0000313" key="7">
    <source>
        <dbReference type="Proteomes" id="UP000798808"/>
    </source>
</evidence>
<dbReference type="Gene3D" id="1.25.40.10">
    <property type="entry name" value="Tetratricopeptide repeat domain"/>
    <property type="match status" value="1"/>
</dbReference>
<dbReference type="RefSeq" id="WP_155168514.1">
    <property type="nucleotide sequence ID" value="NZ_SMLW01000083.1"/>
</dbReference>
<dbReference type="EMBL" id="SMLW01000083">
    <property type="protein sequence ID" value="MTI23348.1"/>
    <property type="molecule type" value="Genomic_DNA"/>
</dbReference>
<dbReference type="InterPro" id="IPR051476">
    <property type="entry name" value="Bac_ResReg_Asp_Phosphatase"/>
</dbReference>
<keyword evidence="3" id="KW-0677">Repeat</keyword>
<dbReference type="InterPro" id="IPR011990">
    <property type="entry name" value="TPR-like_helical_dom_sf"/>
</dbReference>
<evidence type="ECO:0000256" key="2">
    <source>
        <dbReference type="ARBA" id="ARBA00022490"/>
    </source>
</evidence>
<dbReference type="PANTHER" id="PTHR46630:SF1">
    <property type="entry name" value="TETRATRICOPEPTIDE REPEAT PROTEIN 29"/>
    <property type="match status" value="1"/>
</dbReference>
<comment type="subcellular location">
    <subcellularLocation>
        <location evidence="1">Cytoplasm</location>
    </subcellularLocation>
</comment>
<dbReference type="SUPFAM" id="SSF48452">
    <property type="entry name" value="TPR-like"/>
    <property type="match status" value="1"/>
</dbReference>
<sequence length="179" mass="20077">MLSACENESEITPNKLPQETQELKTLLNKDTDADTRLAVYYQLYKNYRTTDLTQAAHYANQQRGLAEQLDNTLYLGRAYHALGALQEQAGEYIEAVNAYLHAIDAFEEIGYTAGVATDFNYLGLVFLHTEGYKDAIPYFEKAAETYREIGDLKNLSAVYSNLAICNTKEGNFTEAAGYL</sequence>
<evidence type="ECO:0000256" key="3">
    <source>
        <dbReference type="ARBA" id="ARBA00022737"/>
    </source>
</evidence>
<dbReference type="Proteomes" id="UP000798808">
    <property type="component" value="Unassembled WGS sequence"/>
</dbReference>
<evidence type="ECO:0000256" key="4">
    <source>
        <dbReference type="ARBA" id="ARBA00022803"/>
    </source>
</evidence>
<accession>A0ABW9RH08</accession>
<feature type="non-terminal residue" evidence="6">
    <location>
        <position position="179"/>
    </location>
</feature>
<gene>
    <name evidence="6" type="ORF">E1163_00120</name>
</gene>
<evidence type="ECO:0000256" key="5">
    <source>
        <dbReference type="ARBA" id="ARBA00038253"/>
    </source>
</evidence>
<protein>
    <submittedName>
        <fullName evidence="6">Tetratricopeptide repeat protein</fullName>
    </submittedName>
</protein>
<keyword evidence="7" id="KW-1185">Reference proteome</keyword>
<dbReference type="PANTHER" id="PTHR46630">
    <property type="entry name" value="TETRATRICOPEPTIDE REPEAT PROTEIN 29"/>
    <property type="match status" value="1"/>
</dbReference>
<dbReference type="SMART" id="SM00028">
    <property type="entry name" value="TPR"/>
    <property type="match status" value="2"/>
</dbReference>
<dbReference type="Pfam" id="PF13424">
    <property type="entry name" value="TPR_12"/>
    <property type="match status" value="1"/>
</dbReference>
<comment type="caution">
    <text evidence="6">The sequence shown here is derived from an EMBL/GenBank/DDBJ whole genome shotgun (WGS) entry which is preliminary data.</text>
</comment>
<evidence type="ECO:0000256" key="1">
    <source>
        <dbReference type="ARBA" id="ARBA00004496"/>
    </source>
</evidence>
<proteinExistence type="inferred from homology"/>
<keyword evidence="4" id="KW-0802">TPR repeat</keyword>
<comment type="similarity">
    <text evidence="5">Belongs to the Rap family.</text>
</comment>
<dbReference type="InterPro" id="IPR019734">
    <property type="entry name" value="TPR_rpt"/>
</dbReference>
<name>A0ABW9RH08_9BACT</name>
<organism evidence="6 7">
    <name type="scientific">Fulvivirga kasyanovii</name>
    <dbReference type="NCBI Taxonomy" id="396812"/>
    <lineage>
        <taxon>Bacteria</taxon>
        <taxon>Pseudomonadati</taxon>
        <taxon>Bacteroidota</taxon>
        <taxon>Cytophagia</taxon>
        <taxon>Cytophagales</taxon>
        <taxon>Fulvivirgaceae</taxon>
        <taxon>Fulvivirga</taxon>
    </lineage>
</organism>
<keyword evidence="2" id="KW-0963">Cytoplasm</keyword>